<organism evidence="2 3">
    <name type="scientific">Streptomyces halobius</name>
    <dbReference type="NCBI Taxonomy" id="2879846"/>
    <lineage>
        <taxon>Bacteria</taxon>
        <taxon>Bacillati</taxon>
        <taxon>Actinomycetota</taxon>
        <taxon>Actinomycetes</taxon>
        <taxon>Kitasatosporales</taxon>
        <taxon>Streptomycetaceae</taxon>
        <taxon>Streptomyces</taxon>
    </lineage>
</organism>
<dbReference type="Proteomes" id="UP000830115">
    <property type="component" value="Chromosome"/>
</dbReference>
<evidence type="ECO:0000259" key="1">
    <source>
        <dbReference type="Pfam" id="PF00571"/>
    </source>
</evidence>
<dbReference type="InterPro" id="IPR046342">
    <property type="entry name" value="CBS_dom_sf"/>
</dbReference>
<dbReference type="InterPro" id="IPR000644">
    <property type="entry name" value="CBS_dom"/>
</dbReference>
<evidence type="ECO:0000313" key="3">
    <source>
        <dbReference type="Proteomes" id="UP000830115"/>
    </source>
</evidence>
<name>A0ABY4MGY3_9ACTN</name>
<dbReference type="Gene3D" id="3.10.580.10">
    <property type="entry name" value="CBS-domain"/>
    <property type="match status" value="1"/>
</dbReference>
<dbReference type="SUPFAM" id="SSF54631">
    <property type="entry name" value="CBS-domain pair"/>
    <property type="match status" value="1"/>
</dbReference>
<proteinExistence type="predicted"/>
<dbReference type="RefSeq" id="WP_248867973.1">
    <property type="nucleotide sequence ID" value="NZ_CP086322.1"/>
</dbReference>
<evidence type="ECO:0000313" key="2">
    <source>
        <dbReference type="EMBL" id="UQA97055.1"/>
    </source>
</evidence>
<keyword evidence="3" id="KW-1185">Reference proteome</keyword>
<accession>A0ABY4MGY3</accession>
<feature type="domain" description="CBS" evidence="1">
    <location>
        <begin position="6"/>
        <end position="51"/>
    </location>
</feature>
<protein>
    <submittedName>
        <fullName evidence="2">CBS domain-containing protein</fullName>
    </submittedName>
</protein>
<sequence length="64" mass="6802">MQHSRVGRLMADDVVTMIAQTPFKEIAKLLAVHRIGGLPVVDSGDRVLGAVLGASLGSHPRISR</sequence>
<dbReference type="EMBL" id="CP086322">
    <property type="protein sequence ID" value="UQA97055.1"/>
    <property type="molecule type" value="Genomic_DNA"/>
</dbReference>
<reference evidence="2" key="1">
    <citation type="submission" date="2021-10" db="EMBL/GenBank/DDBJ databases">
        <title>Streptomyces nigrumlapis sp.nov.,an antimicrobial producing actinobacterium isolated from Black Gobi rocks.</title>
        <authorList>
            <person name="Wen Y."/>
            <person name="Zhang W."/>
            <person name="Liu X.G."/>
        </authorList>
    </citation>
    <scope>NUCLEOTIDE SEQUENCE</scope>
    <source>
        <strain evidence="2">ST13-2-2</strain>
    </source>
</reference>
<dbReference type="Pfam" id="PF00571">
    <property type="entry name" value="CBS"/>
    <property type="match status" value="1"/>
</dbReference>
<gene>
    <name evidence="2" type="ORF">K9S39_38920</name>
</gene>